<evidence type="ECO:0000256" key="4">
    <source>
        <dbReference type="ARBA" id="ARBA00022618"/>
    </source>
</evidence>
<dbReference type="EMBL" id="QKRB01000006">
    <property type="protein sequence ID" value="PZD97734.1"/>
    <property type="molecule type" value="Genomic_DNA"/>
</dbReference>
<dbReference type="Gene3D" id="3.65.10.10">
    <property type="entry name" value="Enolpyruvate transferase domain"/>
    <property type="match status" value="2"/>
</dbReference>
<keyword evidence="3" id="KW-0963">Cytoplasm</keyword>
<dbReference type="EC" id="2.5.1.7" evidence="11"/>
<evidence type="ECO:0000256" key="6">
    <source>
        <dbReference type="ARBA" id="ARBA00022960"/>
    </source>
</evidence>
<dbReference type="GO" id="GO:0008360">
    <property type="term" value="P:regulation of cell shape"/>
    <property type="evidence" value="ECO:0007669"/>
    <property type="project" value="UniProtKB-KW"/>
</dbReference>
<evidence type="ECO:0000256" key="13">
    <source>
        <dbReference type="ARBA" id="ARBA00042443"/>
    </source>
</evidence>
<evidence type="ECO:0000256" key="3">
    <source>
        <dbReference type="ARBA" id="ARBA00022490"/>
    </source>
</evidence>
<evidence type="ECO:0000256" key="10">
    <source>
        <dbReference type="ARBA" id="ARBA00038367"/>
    </source>
</evidence>
<protein>
    <recommendedName>
        <fullName evidence="12">UDP-N-acetylglucosamine 1-carboxyvinyltransferase</fullName>
        <ecNumber evidence="11">2.5.1.7</ecNumber>
    </recommendedName>
    <alternativeName>
        <fullName evidence="13">Enoylpyruvate transferase</fullName>
    </alternativeName>
    <alternativeName>
        <fullName evidence="14">UDP-N-acetylglucosamine enolpyruvyl transferase</fullName>
    </alternativeName>
</protein>
<dbReference type="Pfam" id="PF00275">
    <property type="entry name" value="EPSP_synthase"/>
    <property type="match status" value="1"/>
</dbReference>
<dbReference type="InterPro" id="IPR050068">
    <property type="entry name" value="MurA_subfamily"/>
</dbReference>
<dbReference type="NCBIfam" id="NF006873">
    <property type="entry name" value="PRK09369.1"/>
    <property type="match status" value="1"/>
</dbReference>
<reference evidence="17 18" key="1">
    <citation type="submission" date="2018-06" db="EMBL/GenBank/DDBJ databases">
        <title>Paenibacillus imtechensis sp. nov.</title>
        <authorList>
            <person name="Pinnaka A.K."/>
            <person name="Singh H."/>
            <person name="Kaur M."/>
        </authorList>
    </citation>
    <scope>NUCLEOTIDE SEQUENCE [LARGE SCALE GENOMIC DNA]</scope>
    <source>
        <strain evidence="17 18">SMB1</strain>
    </source>
</reference>
<keyword evidence="18" id="KW-1185">Reference proteome</keyword>
<dbReference type="GO" id="GO:0009252">
    <property type="term" value="P:peptidoglycan biosynthetic process"/>
    <property type="evidence" value="ECO:0007669"/>
    <property type="project" value="UniProtKB-KW"/>
</dbReference>
<dbReference type="SUPFAM" id="SSF55205">
    <property type="entry name" value="EPT/RTPC-like"/>
    <property type="match status" value="1"/>
</dbReference>
<keyword evidence="9" id="KW-0961">Cell wall biogenesis/degradation</keyword>
<evidence type="ECO:0000256" key="7">
    <source>
        <dbReference type="ARBA" id="ARBA00022984"/>
    </source>
</evidence>
<comment type="caution">
    <text evidence="17">The sequence shown here is derived from an EMBL/GenBank/DDBJ whole genome shotgun (WGS) entry which is preliminary data.</text>
</comment>
<dbReference type="GO" id="GO:0071555">
    <property type="term" value="P:cell wall organization"/>
    <property type="evidence" value="ECO:0007669"/>
    <property type="project" value="UniProtKB-KW"/>
</dbReference>
<evidence type="ECO:0000256" key="14">
    <source>
        <dbReference type="ARBA" id="ARBA00042842"/>
    </source>
</evidence>
<feature type="domain" description="Enolpyruvate transferase" evidence="16">
    <location>
        <begin position="20"/>
        <end position="429"/>
    </location>
</feature>
<dbReference type="GO" id="GO:0008760">
    <property type="term" value="F:UDP-N-acetylglucosamine 1-carboxyvinyltransferase activity"/>
    <property type="evidence" value="ECO:0007669"/>
    <property type="project" value="UniProtKB-EC"/>
</dbReference>
<comment type="subcellular location">
    <subcellularLocation>
        <location evidence="1">Cytoplasm</location>
    </subcellularLocation>
</comment>
<dbReference type="GO" id="GO:0005737">
    <property type="term" value="C:cytoplasm"/>
    <property type="evidence" value="ECO:0007669"/>
    <property type="project" value="UniProtKB-SubCell"/>
</dbReference>
<dbReference type="AlphaFoldDB" id="A0A2W1LT92"/>
<dbReference type="PANTHER" id="PTHR43783:SF1">
    <property type="entry name" value="UDP-N-ACETYLGLUCOSAMINE 1-CARBOXYVINYLTRANSFERASE"/>
    <property type="match status" value="1"/>
</dbReference>
<evidence type="ECO:0000313" key="17">
    <source>
        <dbReference type="EMBL" id="PZD97734.1"/>
    </source>
</evidence>
<evidence type="ECO:0000256" key="2">
    <source>
        <dbReference type="ARBA" id="ARBA00004752"/>
    </source>
</evidence>
<comment type="pathway">
    <text evidence="2">Cell wall biogenesis; peptidoglycan biosynthesis.</text>
</comment>
<keyword evidence="6" id="KW-0133">Cell shape</keyword>
<evidence type="ECO:0000256" key="5">
    <source>
        <dbReference type="ARBA" id="ARBA00022679"/>
    </source>
</evidence>
<comment type="catalytic activity">
    <reaction evidence="15">
        <text>phosphoenolpyruvate + UDP-N-acetyl-alpha-D-glucosamine = UDP-N-acetyl-3-O-(1-carboxyvinyl)-alpha-D-glucosamine + phosphate</text>
        <dbReference type="Rhea" id="RHEA:18681"/>
        <dbReference type="ChEBI" id="CHEBI:43474"/>
        <dbReference type="ChEBI" id="CHEBI:57705"/>
        <dbReference type="ChEBI" id="CHEBI:58702"/>
        <dbReference type="ChEBI" id="CHEBI:68483"/>
        <dbReference type="EC" id="2.5.1.7"/>
    </reaction>
</comment>
<evidence type="ECO:0000256" key="8">
    <source>
        <dbReference type="ARBA" id="ARBA00023306"/>
    </source>
</evidence>
<keyword evidence="7" id="KW-0573">Peptidoglycan synthesis</keyword>
<evidence type="ECO:0000256" key="1">
    <source>
        <dbReference type="ARBA" id="ARBA00004496"/>
    </source>
</evidence>
<dbReference type="RefSeq" id="WP_111144697.1">
    <property type="nucleotide sequence ID" value="NZ_QKRB01000006.1"/>
</dbReference>
<dbReference type="OrthoDB" id="9803760at2"/>
<dbReference type="InterPro" id="IPR001986">
    <property type="entry name" value="Enolpyruvate_Tfrase_dom"/>
</dbReference>
<dbReference type="Proteomes" id="UP000249522">
    <property type="component" value="Unassembled WGS sequence"/>
</dbReference>
<dbReference type="PANTHER" id="PTHR43783">
    <property type="entry name" value="UDP-N-ACETYLGLUCOSAMINE 1-CARBOXYVINYLTRANSFERASE"/>
    <property type="match status" value="1"/>
</dbReference>
<organism evidence="17 18">
    <name type="scientific">Paenibacillus sambharensis</name>
    <dbReference type="NCBI Taxonomy" id="1803190"/>
    <lineage>
        <taxon>Bacteria</taxon>
        <taxon>Bacillati</taxon>
        <taxon>Bacillota</taxon>
        <taxon>Bacilli</taxon>
        <taxon>Bacillales</taxon>
        <taxon>Paenibacillaceae</taxon>
        <taxon>Paenibacillus</taxon>
    </lineage>
</organism>
<keyword evidence="8" id="KW-0131">Cell cycle</keyword>
<keyword evidence="5 17" id="KW-0808">Transferase</keyword>
<evidence type="ECO:0000256" key="12">
    <source>
        <dbReference type="ARBA" id="ARBA00039754"/>
    </source>
</evidence>
<keyword evidence="4" id="KW-0132">Cell division</keyword>
<dbReference type="GO" id="GO:0051301">
    <property type="term" value="P:cell division"/>
    <property type="evidence" value="ECO:0007669"/>
    <property type="project" value="UniProtKB-KW"/>
</dbReference>
<dbReference type="InterPro" id="IPR013792">
    <property type="entry name" value="RNA3'P_cycl/enolpyr_Trfase_a/b"/>
</dbReference>
<evidence type="ECO:0000259" key="16">
    <source>
        <dbReference type="Pfam" id="PF00275"/>
    </source>
</evidence>
<evidence type="ECO:0000313" key="18">
    <source>
        <dbReference type="Proteomes" id="UP000249522"/>
    </source>
</evidence>
<dbReference type="InterPro" id="IPR036968">
    <property type="entry name" value="Enolpyruvate_Tfrase_sf"/>
</dbReference>
<evidence type="ECO:0000256" key="15">
    <source>
        <dbReference type="ARBA" id="ARBA00047527"/>
    </source>
</evidence>
<accession>A0A2W1LT92</accession>
<gene>
    <name evidence="17" type="ORF">DNH61_00255</name>
</gene>
<name>A0A2W1LT92_9BACL</name>
<sequence length="443" mass="47143">MELAIRKDFTGITEPYLQIEGGIPLQGEVELPGAKNSALPSIVAACLSDEEVVLHNVPLELNDVKQLVRLLNEAGAEVKVDGSRLVCSGRNWSGGTLNAELAGKIRHSLLLLGLSANWRSNLFLPLPGGCSIGNRKHDLHLQALQDLGYEMEESELGLHLKESNPKKEVEVSFHYPTFGGTLNVLFAAVRSDSTVTLRNAARNPEIIDVINLLASMGADIKWVGPATLQITGVGRLNAASHTVMSDRIIASTVISAVGVTKGSVTIRNATVQVLESEVAAWREAGLQIEEVDNGIYVKWVKPLKAVSIVTEAYPGFHTDIQPLHTVLMATAEGTSTLKETILDGRFAYCYELNKMGASITVADGGFTCVNGAEGQIAHITGVDGLVGADVVATDIRGGAAVAVAALGAEGQTRIMNLYQLERGYGNFVELFSGLGAQITRVSP</sequence>
<proteinExistence type="inferred from homology"/>
<comment type="similarity">
    <text evidence="10">Belongs to the EPSP synthase family. MurA subfamily.</text>
</comment>
<evidence type="ECO:0000256" key="9">
    <source>
        <dbReference type="ARBA" id="ARBA00023316"/>
    </source>
</evidence>
<evidence type="ECO:0000256" key="11">
    <source>
        <dbReference type="ARBA" id="ARBA00039108"/>
    </source>
</evidence>